<organism evidence="1 2">
    <name type="scientific">Mesonia oceanica</name>
    <dbReference type="NCBI Taxonomy" id="2687242"/>
    <lineage>
        <taxon>Bacteria</taxon>
        <taxon>Pseudomonadati</taxon>
        <taxon>Bacteroidota</taxon>
        <taxon>Flavobacteriia</taxon>
        <taxon>Flavobacteriales</taxon>
        <taxon>Flavobacteriaceae</taxon>
        <taxon>Mesonia</taxon>
    </lineage>
</organism>
<dbReference type="EC" id="2.6.1.33" evidence="1"/>
<name>A0AC61YA90_9FLAO</name>
<evidence type="ECO:0000313" key="2">
    <source>
        <dbReference type="Proteomes" id="UP000356253"/>
    </source>
</evidence>
<gene>
    <name evidence="1" type="primary">vioA</name>
    <name evidence="1" type="ORF">FVB9532_02598</name>
</gene>
<sequence length="359" mass="40669">MINVTQTFLPPQQEYQAILKKVWDTAWLTNRGQLVIELEEKLQNYLGSNRLLATTNGTLPLQIALKILAKEGEVITTPFSYVATTSSIVWENCTPVFVDIDPGHLTIDENKIEAAITPDTTAILATHIFGNPCAVEEIQRIAQKHQLAVIYDAAHGFGVKYKNKSLFNYGDVSTCSFHATKLFHTGEGGALFCKDKELMHQLYYHHNFGHNGPESFYGLGINAKMSELQAAMGLAVLPYMEEILVKRKSIVKGYDNSLDFNYIKKIKIRKGTEWNYSYYPVIFEKEEQLLKVQTALNSKEIYPRRYFYPSLNHLPYVKDIEMPVSENISKNILCLPLSSSIENSTIELIVQTINQSLSC</sequence>
<proteinExistence type="predicted"/>
<keyword evidence="2" id="KW-1185">Reference proteome</keyword>
<dbReference type="EMBL" id="CABVMM010000010">
    <property type="protein sequence ID" value="VVV01308.1"/>
    <property type="molecule type" value="Genomic_DNA"/>
</dbReference>
<dbReference type="Proteomes" id="UP000356253">
    <property type="component" value="Unassembled WGS sequence"/>
</dbReference>
<accession>A0AC61YA90</accession>
<evidence type="ECO:0000313" key="1">
    <source>
        <dbReference type="EMBL" id="VVV01308.1"/>
    </source>
</evidence>
<protein>
    <submittedName>
        <fullName evidence="1">dTDP-4-amino-4,6-dideoxy-D-glucose transaminase</fullName>
        <ecNumber evidence="1">2.6.1.33</ecNumber>
    </submittedName>
</protein>
<keyword evidence="1" id="KW-0032">Aminotransferase</keyword>
<comment type="caution">
    <text evidence="1">The sequence shown here is derived from an EMBL/GenBank/DDBJ whole genome shotgun (WGS) entry which is preliminary data.</text>
</comment>
<keyword evidence="1" id="KW-0808">Transferase</keyword>
<reference evidence="1" key="1">
    <citation type="submission" date="2019-09" db="EMBL/GenBank/DDBJ databases">
        <authorList>
            <person name="Rodrigo-Torres L."/>
            <person name="Arahal R. D."/>
            <person name="Lucena T."/>
        </authorList>
    </citation>
    <scope>NUCLEOTIDE SEQUENCE</scope>
    <source>
        <strain evidence="1">ISS653</strain>
    </source>
</reference>